<reference evidence="1" key="1">
    <citation type="submission" date="2024-12" db="EMBL/GenBank/DDBJ databases">
        <authorList>
            <person name="Wu N."/>
        </authorList>
    </citation>
    <scope>NUCLEOTIDE SEQUENCE</scope>
    <source>
        <strain evidence="1">P15</strain>
    </source>
</reference>
<keyword evidence="1" id="KW-0326">Glycosidase</keyword>
<proteinExistence type="predicted"/>
<keyword evidence="1" id="KW-0378">Hydrolase</keyword>
<sequence length="662" mass="74245">MAVQKELDYAIEYGDPEITGGLSVFSEEFDEVYAYDGNDLGMRYTPESTEFVLWAPTAAEAQVMLYEAWDSAQGESHAMAREDRGVWRLSLPGDLAGKLYTYRVRIGTQWNEAVDPYTRAVSVNGDRGAVLDLAGTQPDRWTENKPPFVHPLDAVIYEVHIRDLTIHPSSGVQHKGTYVGACETGMEGPAGIRTGLDHIAGLGVTHVQLLPVYDYATESVDERSPLERYNWGYDPKNYNVPEGSYSLNPYDPATRIRELKTLIQTCHDRGLRVIMDVVFNHVYDGYRANLAKLVPGYYMRHKPDGSLSNGSGCGNDTAPERPMMRKLIVDSVLYWAREYRMDGFRFDLMGLLDLDTMNEVRRRLHEMDPSFVLLGEGWIMPTELAPERRADQANAVKLPGIGQFNDNLRDALKGSTFAEKEAGFAGGQSGFEQDVRRGIAGAIAYNDRIKGFALEPVQSVAYVEAHDNHTLWDKLALTNGHEDVNRRKRRHLLASAVVMTSQGMAFLHAGQEFFRTKGGDHNSYIAPDPVNWLDWERCAREQAAVSEIRQLIRLRREHPAFRMRTADEIRESLVFEQAVEGCIAFTLRNHANHDPCRDIYVVHNANPYTVTVEIPLPGVWSVLFGLGNHGPFDRLRGGKLEVHGLSSVVLGVIALEPGFYPA</sequence>
<comment type="caution">
    <text evidence="1">The sequence shown here is derived from an EMBL/GenBank/DDBJ whole genome shotgun (WGS) entry which is preliminary data.</text>
</comment>
<gene>
    <name evidence="1" type="primary">pulA</name>
    <name evidence="1" type="ORF">ACI1P1_22270</name>
</gene>
<evidence type="ECO:0000313" key="2">
    <source>
        <dbReference type="Proteomes" id="UP001631969"/>
    </source>
</evidence>
<protein>
    <submittedName>
        <fullName evidence="1">Type I pullulanase</fullName>
        <ecNumber evidence="1">3.2.1.41</ecNumber>
    </submittedName>
</protein>
<keyword evidence="2" id="KW-1185">Reference proteome</keyword>
<organism evidence="1 2">
    <name type="scientific">Paenibacillus mesotrionivorans</name>
    <dbReference type="NCBI Taxonomy" id="3160968"/>
    <lineage>
        <taxon>Bacteria</taxon>
        <taxon>Bacillati</taxon>
        <taxon>Bacillota</taxon>
        <taxon>Bacilli</taxon>
        <taxon>Bacillales</taxon>
        <taxon>Paenibacillaceae</taxon>
        <taxon>Paenibacillus</taxon>
    </lineage>
</organism>
<dbReference type="EC" id="3.2.1.41" evidence="1"/>
<evidence type="ECO:0000313" key="1">
    <source>
        <dbReference type="EMBL" id="MFM9331022.1"/>
    </source>
</evidence>
<accession>A0ACC7P6N5</accession>
<dbReference type="Proteomes" id="UP001631969">
    <property type="component" value="Unassembled WGS sequence"/>
</dbReference>
<dbReference type="EMBL" id="JBJURJ010000016">
    <property type="protein sequence ID" value="MFM9331022.1"/>
    <property type="molecule type" value="Genomic_DNA"/>
</dbReference>
<name>A0ACC7P6N5_9BACL</name>